<proteinExistence type="predicted"/>
<evidence type="ECO:0000313" key="2">
    <source>
        <dbReference type="Proteomes" id="UP000324222"/>
    </source>
</evidence>
<accession>A0A5B7H6Y5</accession>
<dbReference type="EMBL" id="VSRR010023523">
    <property type="protein sequence ID" value="MPC65569.1"/>
    <property type="molecule type" value="Genomic_DNA"/>
</dbReference>
<name>A0A5B7H6Y5_PORTR</name>
<keyword evidence="2" id="KW-1185">Reference proteome</keyword>
<comment type="caution">
    <text evidence="1">The sequence shown here is derived from an EMBL/GenBank/DDBJ whole genome shotgun (WGS) entry which is preliminary data.</text>
</comment>
<sequence length="15" mass="1695">MCTSVRSQTDIALRN</sequence>
<organism evidence="1 2">
    <name type="scientific">Portunus trituberculatus</name>
    <name type="common">Swimming crab</name>
    <name type="synonym">Neptunus trituberculatus</name>
    <dbReference type="NCBI Taxonomy" id="210409"/>
    <lineage>
        <taxon>Eukaryota</taxon>
        <taxon>Metazoa</taxon>
        <taxon>Ecdysozoa</taxon>
        <taxon>Arthropoda</taxon>
        <taxon>Crustacea</taxon>
        <taxon>Multicrustacea</taxon>
        <taxon>Malacostraca</taxon>
        <taxon>Eumalacostraca</taxon>
        <taxon>Eucarida</taxon>
        <taxon>Decapoda</taxon>
        <taxon>Pleocyemata</taxon>
        <taxon>Brachyura</taxon>
        <taxon>Eubrachyura</taxon>
        <taxon>Portunoidea</taxon>
        <taxon>Portunidae</taxon>
        <taxon>Portuninae</taxon>
        <taxon>Portunus</taxon>
    </lineage>
</organism>
<reference evidence="1 2" key="1">
    <citation type="submission" date="2019-05" db="EMBL/GenBank/DDBJ databases">
        <title>Another draft genome of Portunus trituberculatus and its Hox gene families provides insights of decapod evolution.</title>
        <authorList>
            <person name="Jeong J.-H."/>
            <person name="Song I."/>
            <person name="Kim S."/>
            <person name="Choi T."/>
            <person name="Kim D."/>
            <person name="Ryu S."/>
            <person name="Kim W."/>
        </authorList>
    </citation>
    <scope>NUCLEOTIDE SEQUENCE [LARGE SCALE GENOMIC DNA]</scope>
    <source>
        <tissue evidence="1">Muscle</tissue>
    </source>
</reference>
<dbReference type="Proteomes" id="UP000324222">
    <property type="component" value="Unassembled WGS sequence"/>
</dbReference>
<evidence type="ECO:0000313" key="1">
    <source>
        <dbReference type="EMBL" id="MPC65569.1"/>
    </source>
</evidence>
<protein>
    <submittedName>
        <fullName evidence="1">Uncharacterized protein</fullName>
    </submittedName>
</protein>
<gene>
    <name evidence="1" type="ORF">E2C01_059707</name>
</gene>